<dbReference type="Proteomes" id="UP000636110">
    <property type="component" value="Unassembled WGS sequence"/>
</dbReference>
<dbReference type="Pfam" id="PF14082">
    <property type="entry name" value="SduA_C"/>
    <property type="match status" value="1"/>
</dbReference>
<comment type="caution">
    <text evidence="2">The sequence shown here is derived from an EMBL/GenBank/DDBJ whole genome shotgun (WGS) entry which is preliminary data.</text>
</comment>
<dbReference type="InterPro" id="IPR025359">
    <property type="entry name" value="SduA_C"/>
</dbReference>
<evidence type="ECO:0000313" key="2">
    <source>
        <dbReference type="EMBL" id="MBB2148974.1"/>
    </source>
</evidence>
<name>A0ABR6EUQ4_9SPHI</name>
<dbReference type="RefSeq" id="WP_182955789.1">
    <property type="nucleotide sequence ID" value="NZ_WNXC01000002.1"/>
</dbReference>
<sequence>MDNKIIHDNKLADKTYISKAFPQYRIVPDYKGGSKEVFEDNQRVISKVIDSEVQYTFAQVKDEIVVRKTDKGRQEIRATVFEESRGVTVVTFQRYTTPSGKPHETSFSFVGEEIGILYDFIYNLSYLPIIGESASSIKDKELDHVLNSKEGILAFVLEHQAVLLQFLSSELTSEDIVALGYRKRQLEIFSRLLNEVDYFEDLKTKYKVGNEGLWQKFFEKNNWIFGYGLNYVFNTSLDNEKLEQVVSGSDFNSSGKRIDALLKTKGVIESFCFAEIKTHKTQLLKNVRTPYRPESWQVSEELTGAISQVQRTIQKSVAKIATKTEIKDDHGNPTGEKIFLYSPKAFIVIGSLNEFETEHGINEEKYSSFEMFRQGLSRIEIITFDELYQRALHIVRHTEDGVVK</sequence>
<dbReference type="EMBL" id="WNXC01000002">
    <property type="protein sequence ID" value="MBB2148974.1"/>
    <property type="molecule type" value="Genomic_DNA"/>
</dbReference>
<gene>
    <name evidence="2" type="ORF">GM920_08610</name>
</gene>
<feature type="domain" description="Shedu protein SduA C-terminal" evidence="1">
    <location>
        <begin position="211"/>
        <end position="388"/>
    </location>
</feature>
<evidence type="ECO:0000313" key="3">
    <source>
        <dbReference type="Proteomes" id="UP000636110"/>
    </source>
</evidence>
<accession>A0ABR6EUQ4</accession>
<keyword evidence="3" id="KW-1185">Reference proteome</keyword>
<protein>
    <submittedName>
        <fullName evidence="2">DUF4263 domain-containing protein</fullName>
    </submittedName>
</protein>
<evidence type="ECO:0000259" key="1">
    <source>
        <dbReference type="Pfam" id="PF14082"/>
    </source>
</evidence>
<reference evidence="2 3" key="1">
    <citation type="submission" date="2019-11" db="EMBL/GenBank/DDBJ databases">
        <title>Description of Pedobacter sp. LMG 31462T.</title>
        <authorList>
            <person name="Carlier A."/>
            <person name="Qi S."/>
            <person name="Vandamme P."/>
        </authorList>
    </citation>
    <scope>NUCLEOTIDE SEQUENCE [LARGE SCALE GENOMIC DNA]</scope>
    <source>
        <strain evidence="2 3">LMG 31462</strain>
    </source>
</reference>
<organism evidence="2 3">
    <name type="scientific">Pedobacter gandavensis</name>
    <dbReference type="NCBI Taxonomy" id="2679963"/>
    <lineage>
        <taxon>Bacteria</taxon>
        <taxon>Pseudomonadati</taxon>
        <taxon>Bacteroidota</taxon>
        <taxon>Sphingobacteriia</taxon>
        <taxon>Sphingobacteriales</taxon>
        <taxon>Sphingobacteriaceae</taxon>
        <taxon>Pedobacter</taxon>
    </lineage>
</organism>
<proteinExistence type="predicted"/>